<accession>A0AAD7INA3</accession>
<feature type="region of interest" description="Disordered" evidence="1">
    <location>
        <begin position="93"/>
        <end position="124"/>
    </location>
</feature>
<organism evidence="2 3">
    <name type="scientific">Mycena metata</name>
    <dbReference type="NCBI Taxonomy" id="1033252"/>
    <lineage>
        <taxon>Eukaryota</taxon>
        <taxon>Fungi</taxon>
        <taxon>Dikarya</taxon>
        <taxon>Basidiomycota</taxon>
        <taxon>Agaricomycotina</taxon>
        <taxon>Agaricomycetes</taxon>
        <taxon>Agaricomycetidae</taxon>
        <taxon>Agaricales</taxon>
        <taxon>Marasmiineae</taxon>
        <taxon>Mycenaceae</taxon>
        <taxon>Mycena</taxon>
    </lineage>
</organism>
<dbReference type="Proteomes" id="UP001215598">
    <property type="component" value="Unassembled WGS sequence"/>
</dbReference>
<proteinExistence type="predicted"/>
<keyword evidence="3" id="KW-1185">Reference proteome</keyword>
<dbReference type="EMBL" id="JARKIB010000078">
    <property type="protein sequence ID" value="KAJ7747039.1"/>
    <property type="molecule type" value="Genomic_DNA"/>
</dbReference>
<comment type="caution">
    <text evidence="2">The sequence shown here is derived from an EMBL/GenBank/DDBJ whole genome shotgun (WGS) entry which is preliminary data.</text>
</comment>
<protein>
    <submittedName>
        <fullName evidence="2">Uncharacterized protein</fullName>
    </submittedName>
</protein>
<name>A0AAD7INA3_9AGAR</name>
<reference evidence="2" key="1">
    <citation type="submission" date="2023-03" db="EMBL/GenBank/DDBJ databases">
        <title>Massive genome expansion in bonnet fungi (Mycena s.s.) driven by repeated elements and novel gene families across ecological guilds.</title>
        <authorList>
            <consortium name="Lawrence Berkeley National Laboratory"/>
            <person name="Harder C.B."/>
            <person name="Miyauchi S."/>
            <person name="Viragh M."/>
            <person name="Kuo A."/>
            <person name="Thoen E."/>
            <person name="Andreopoulos B."/>
            <person name="Lu D."/>
            <person name="Skrede I."/>
            <person name="Drula E."/>
            <person name="Henrissat B."/>
            <person name="Morin E."/>
            <person name="Kohler A."/>
            <person name="Barry K."/>
            <person name="LaButti K."/>
            <person name="Morin E."/>
            <person name="Salamov A."/>
            <person name="Lipzen A."/>
            <person name="Mereny Z."/>
            <person name="Hegedus B."/>
            <person name="Baldrian P."/>
            <person name="Stursova M."/>
            <person name="Weitz H."/>
            <person name="Taylor A."/>
            <person name="Grigoriev I.V."/>
            <person name="Nagy L.G."/>
            <person name="Martin F."/>
            <person name="Kauserud H."/>
        </authorList>
    </citation>
    <scope>NUCLEOTIDE SEQUENCE</scope>
    <source>
        <strain evidence="2">CBHHK182m</strain>
    </source>
</reference>
<sequence length="176" mass="20750">MSKAEMRLPPPPRIMRRESFFGFRKVSQFFKDLHLSPTVAQILYRAETQNRRTSSTTKRSPLNQWQCRTATDQFSVAPHLNLTLNSTLTLTDRKDQSLPFRPRRPPLSRRPPETSLTPRRRRRSRNCKRRIQYGYLRTDAHVAPFEILCTSCDNWIRSRPNLTHSPPFTADLSLHY</sequence>
<gene>
    <name evidence="2" type="ORF">B0H16DRAFT_1852067</name>
</gene>
<evidence type="ECO:0000313" key="3">
    <source>
        <dbReference type="Proteomes" id="UP001215598"/>
    </source>
</evidence>
<dbReference type="AlphaFoldDB" id="A0AAD7INA3"/>
<evidence type="ECO:0000313" key="2">
    <source>
        <dbReference type="EMBL" id="KAJ7747039.1"/>
    </source>
</evidence>
<evidence type="ECO:0000256" key="1">
    <source>
        <dbReference type="SAM" id="MobiDB-lite"/>
    </source>
</evidence>